<dbReference type="InterPro" id="IPR000719">
    <property type="entry name" value="Prot_kinase_dom"/>
</dbReference>
<dbReference type="GO" id="GO:0005524">
    <property type="term" value="F:ATP binding"/>
    <property type="evidence" value="ECO:0007669"/>
    <property type="project" value="InterPro"/>
</dbReference>
<keyword evidence="5" id="KW-1185">Reference proteome</keyword>
<feature type="compositionally biased region" description="Basic and acidic residues" evidence="1">
    <location>
        <begin position="729"/>
        <end position="738"/>
    </location>
</feature>
<dbReference type="Pfam" id="PF00069">
    <property type="entry name" value="Pkinase"/>
    <property type="match status" value="1"/>
</dbReference>
<sequence length="1026" mass="117065">MASATTACRAARNKILTLRHTEKRDDQSTFGFFPLNKLREFLTEEKAAEILGCRCSQCEEDCKAFEQQLDPLRDLRRIIGEDDPETLRTTSNTAFSLFSLLIFVGHPIFIVGFVQRERFDYSLELFPEYFKEADLETYTGNYAHNNPIEFANFAFQFTSFMPQFAVRHMNSGQFSHYPAFTILPFIHEREIGKQMDQDSGEWTNIGANGRVFAFEIHEEYRNFLHAKKIKKFARKKIETTTFTAYLEKANLERSQSFNDKHIVKLIKAYSLGGVMNLIFPLAKTNLDELLRDSKWNYATNVQLEDDEAWKQLLGISRALSKIAGVPSKVSSPSSHRDSGAAKWFGFHFDLKPANILIEDDGTWLITDFGQATFTYSTSATPRVAHGGGTDAYAPPEIDNLEEQFRRRYDVWSLGCIFLEVTTFLILGYDGLKGCVDFEGLDQARREKDGWSRGPPDARFFYRTEKGGQYRVKQAILNFMEGLKKQVEIRGQQTQKFIEEILELIRQMLQVDPEDRLDIGEVIRILDDIIVRATSTDNQGEPLQIGPGPNEISVGAPELGMIKLSHLNEDTRQWQPASLQVFEDLKSNLRFNSLATPSRYVTKQYMRRDKDQIIPHYAFFHRERSQAHEPWITFANMHVSEIPGAIYSFSATADAHAVQSRLTYQKVEMSFPLASVRVKKYVKVSRRAWTGITKIFTKAPTEEAFEQSLKEGTDLGPANVHLWTEQEDQAANKRRETRSESTGSASTKRKPRVLHQHQTDYRPIYPRRVVIYLHNHGCILTVRTNINWIARVVDNSRKIQFKPTDPDRDAHFIVSVLRPIMGTQTAGLPLCPQILGRLEEQSRFEVDLCDLVFTNDMDHTLFNNKYREMKKEWLELKKEVEKQQGPTPVFGPPDPHGDPEFNAQVGQKPEPSLAHGDHAPTIPLWDFVEGIPPPSDGVKRNVVDRSRRRAAELPSFQLNDAPAPLDRSDTFPPAPPPPPNLRKSTTNRERRISHGGGGRTQPPRAFPKKSSRKASSSSNNRETEGGA</sequence>
<evidence type="ECO:0000256" key="2">
    <source>
        <dbReference type="SAM" id="Phobius"/>
    </source>
</evidence>
<evidence type="ECO:0000259" key="3">
    <source>
        <dbReference type="PROSITE" id="PS50011"/>
    </source>
</evidence>
<proteinExistence type="predicted"/>
<protein>
    <recommendedName>
        <fullName evidence="3">Protein kinase domain-containing protein</fullName>
    </recommendedName>
</protein>
<feature type="region of interest" description="Disordered" evidence="1">
    <location>
        <begin position="727"/>
        <end position="756"/>
    </location>
</feature>
<dbReference type="OrthoDB" id="248923at2759"/>
<comment type="caution">
    <text evidence="4">The sequence shown here is derived from an EMBL/GenBank/DDBJ whole genome shotgun (WGS) entry which is preliminary data.</text>
</comment>
<dbReference type="AlphaFoldDB" id="A0A1Y1Z921"/>
<dbReference type="PANTHER" id="PTHR44305:SF24">
    <property type="entry name" value="TYROSINE-PROTEIN KINASE C03B1.5-RELATED"/>
    <property type="match status" value="1"/>
</dbReference>
<evidence type="ECO:0000313" key="5">
    <source>
        <dbReference type="Proteomes" id="UP000193144"/>
    </source>
</evidence>
<dbReference type="PANTHER" id="PTHR44305">
    <property type="entry name" value="SI:DKEY-192D15.2-RELATED"/>
    <property type="match status" value="1"/>
</dbReference>
<dbReference type="PROSITE" id="PS50011">
    <property type="entry name" value="PROTEIN_KINASE_DOM"/>
    <property type="match status" value="1"/>
</dbReference>
<accession>A0A1Y1Z921</accession>
<dbReference type="SUPFAM" id="SSF56112">
    <property type="entry name" value="Protein kinase-like (PK-like)"/>
    <property type="match status" value="1"/>
</dbReference>
<gene>
    <name evidence="4" type="ORF">BCR34DRAFT_590512</name>
</gene>
<organism evidence="4 5">
    <name type="scientific">Clohesyomyces aquaticus</name>
    <dbReference type="NCBI Taxonomy" id="1231657"/>
    <lineage>
        <taxon>Eukaryota</taxon>
        <taxon>Fungi</taxon>
        <taxon>Dikarya</taxon>
        <taxon>Ascomycota</taxon>
        <taxon>Pezizomycotina</taxon>
        <taxon>Dothideomycetes</taxon>
        <taxon>Pleosporomycetidae</taxon>
        <taxon>Pleosporales</taxon>
        <taxon>Lindgomycetaceae</taxon>
        <taxon>Clohesyomyces</taxon>
    </lineage>
</organism>
<dbReference type="SMART" id="SM00220">
    <property type="entry name" value="S_TKc"/>
    <property type="match status" value="1"/>
</dbReference>
<dbReference type="GO" id="GO:0004672">
    <property type="term" value="F:protein kinase activity"/>
    <property type="evidence" value="ECO:0007669"/>
    <property type="project" value="InterPro"/>
</dbReference>
<dbReference type="STRING" id="1231657.A0A1Y1Z921"/>
<feature type="domain" description="Protein kinase" evidence="3">
    <location>
        <begin position="197"/>
        <end position="529"/>
    </location>
</feature>
<feature type="region of interest" description="Disordered" evidence="1">
    <location>
        <begin position="879"/>
        <end position="1026"/>
    </location>
</feature>
<feature type="compositionally biased region" description="Basic and acidic residues" evidence="1">
    <location>
        <begin position="936"/>
        <end position="950"/>
    </location>
</feature>
<evidence type="ECO:0000256" key="1">
    <source>
        <dbReference type="SAM" id="MobiDB-lite"/>
    </source>
</evidence>
<keyword evidence="2" id="KW-0472">Membrane</keyword>
<dbReference type="InterPro" id="IPR053083">
    <property type="entry name" value="TF_kinase-domain_protein"/>
</dbReference>
<reference evidence="4 5" key="1">
    <citation type="submission" date="2016-07" db="EMBL/GenBank/DDBJ databases">
        <title>Pervasive Adenine N6-methylation of Active Genes in Fungi.</title>
        <authorList>
            <consortium name="DOE Joint Genome Institute"/>
            <person name="Mondo S.J."/>
            <person name="Dannebaum R.O."/>
            <person name="Kuo R.C."/>
            <person name="Labutti K."/>
            <person name="Haridas S."/>
            <person name="Kuo A."/>
            <person name="Salamov A."/>
            <person name="Ahrendt S.R."/>
            <person name="Lipzen A."/>
            <person name="Sullivan W."/>
            <person name="Andreopoulos W.B."/>
            <person name="Clum A."/>
            <person name="Lindquist E."/>
            <person name="Daum C."/>
            <person name="Ramamoorthy G.K."/>
            <person name="Gryganskyi A."/>
            <person name="Culley D."/>
            <person name="Magnuson J.K."/>
            <person name="James T.Y."/>
            <person name="O'Malley M.A."/>
            <person name="Stajich J.E."/>
            <person name="Spatafora J.W."/>
            <person name="Visel A."/>
            <person name="Grigoriev I.V."/>
        </authorList>
    </citation>
    <scope>NUCLEOTIDE SEQUENCE [LARGE SCALE GENOMIC DNA]</scope>
    <source>
        <strain evidence="4 5">CBS 115471</strain>
    </source>
</reference>
<dbReference type="InterPro" id="IPR011009">
    <property type="entry name" value="Kinase-like_dom_sf"/>
</dbReference>
<keyword evidence="2" id="KW-0812">Transmembrane</keyword>
<name>A0A1Y1Z921_9PLEO</name>
<keyword evidence="2" id="KW-1133">Transmembrane helix</keyword>
<evidence type="ECO:0000313" key="4">
    <source>
        <dbReference type="EMBL" id="ORY06763.1"/>
    </source>
</evidence>
<dbReference type="EMBL" id="MCFA01000114">
    <property type="protein sequence ID" value="ORY06763.1"/>
    <property type="molecule type" value="Genomic_DNA"/>
</dbReference>
<feature type="transmembrane region" description="Helical" evidence="2">
    <location>
        <begin position="94"/>
        <end position="114"/>
    </location>
</feature>
<dbReference type="Proteomes" id="UP000193144">
    <property type="component" value="Unassembled WGS sequence"/>
</dbReference>
<dbReference type="Gene3D" id="1.10.510.10">
    <property type="entry name" value="Transferase(Phosphotransferase) domain 1"/>
    <property type="match status" value="1"/>
</dbReference>